<sequence>MNLYNENLHGEIVQVLNNAVLGIQLNANENALPQENFGSCNFVRGLHALGRDWQGISLEFVRTRNRGQVRSHSLNRAYQYFISQLP</sequence>
<proteinExistence type="predicted"/>
<keyword evidence="2" id="KW-1185">Reference proteome</keyword>
<dbReference type="EMBL" id="DF973546">
    <property type="protein sequence ID" value="GAU34085.1"/>
    <property type="molecule type" value="Genomic_DNA"/>
</dbReference>
<protein>
    <submittedName>
        <fullName evidence="1">Uncharacterized protein</fullName>
    </submittedName>
</protein>
<name>A0A2Z6NDY7_TRISU</name>
<reference evidence="2" key="1">
    <citation type="journal article" date="2017" name="Front. Plant Sci.">
        <title>Climate Clever Clovers: New Paradigm to Reduce the Environmental Footprint of Ruminants by Breeding Low Methanogenic Forages Utilizing Haplotype Variation.</title>
        <authorList>
            <person name="Kaur P."/>
            <person name="Appels R."/>
            <person name="Bayer P.E."/>
            <person name="Keeble-Gagnere G."/>
            <person name="Wang J."/>
            <person name="Hirakawa H."/>
            <person name="Shirasawa K."/>
            <person name="Vercoe P."/>
            <person name="Stefanova K."/>
            <person name="Durmic Z."/>
            <person name="Nichols P."/>
            <person name="Revell C."/>
            <person name="Isobe S.N."/>
            <person name="Edwards D."/>
            <person name="Erskine W."/>
        </authorList>
    </citation>
    <scope>NUCLEOTIDE SEQUENCE [LARGE SCALE GENOMIC DNA]</scope>
    <source>
        <strain evidence="2">cv. Daliak</strain>
    </source>
</reference>
<dbReference type="AlphaFoldDB" id="A0A2Z6NDY7"/>
<evidence type="ECO:0000313" key="1">
    <source>
        <dbReference type="EMBL" id="GAU34085.1"/>
    </source>
</evidence>
<evidence type="ECO:0000313" key="2">
    <source>
        <dbReference type="Proteomes" id="UP000242715"/>
    </source>
</evidence>
<organism evidence="1 2">
    <name type="scientific">Trifolium subterraneum</name>
    <name type="common">Subterranean clover</name>
    <dbReference type="NCBI Taxonomy" id="3900"/>
    <lineage>
        <taxon>Eukaryota</taxon>
        <taxon>Viridiplantae</taxon>
        <taxon>Streptophyta</taxon>
        <taxon>Embryophyta</taxon>
        <taxon>Tracheophyta</taxon>
        <taxon>Spermatophyta</taxon>
        <taxon>Magnoliopsida</taxon>
        <taxon>eudicotyledons</taxon>
        <taxon>Gunneridae</taxon>
        <taxon>Pentapetalae</taxon>
        <taxon>rosids</taxon>
        <taxon>fabids</taxon>
        <taxon>Fabales</taxon>
        <taxon>Fabaceae</taxon>
        <taxon>Papilionoideae</taxon>
        <taxon>50 kb inversion clade</taxon>
        <taxon>NPAAA clade</taxon>
        <taxon>Hologalegina</taxon>
        <taxon>IRL clade</taxon>
        <taxon>Trifolieae</taxon>
        <taxon>Trifolium</taxon>
    </lineage>
</organism>
<dbReference type="OrthoDB" id="10524551at2759"/>
<dbReference type="Proteomes" id="UP000242715">
    <property type="component" value="Unassembled WGS sequence"/>
</dbReference>
<gene>
    <name evidence="1" type="ORF">TSUD_255810</name>
</gene>
<accession>A0A2Z6NDY7</accession>